<dbReference type="AlphaFoldDB" id="A0A8D0GK38"/>
<sequence>MVPSPVPYPPCTSLSPPPVPPASNAVPSLAPPSWSPAATAPLFSLANALSLAVMSMAHSLLPAVTPAPTQARVPHPTPIMHPPALYPPSRGPAHFVYPEVTPPVESVPLVNGLWAGPTASPNCPPSPSTPVAAAGRPEIGLVPPSSPHVGPQLIVSESQVGESPRARLSPINEESKPQILGRFQVTPTRDLTENPLGSMAPDSTSASETDMEDSGSPGGTPVQEAEEGTTPVGEGEGDIELPPTPTVWMNYLRGASYLSSDDSDSPEDEDVWEELQQLRQKHLSEVQMLQAQQKQEIEELYSRMGKVPPPGIVSPAAILSQRQRRLSKGSFNPTPRRNSLQPPGIMRRNSLSSGSSTGSQEQRPNKGVTFAGDVSRM</sequence>
<feature type="region of interest" description="Disordered" evidence="1">
    <location>
        <begin position="321"/>
        <end position="377"/>
    </location>
</feature>
<evidence type="ECO:0000313" key="2">
    <source>
        <dbReference type="Ensembl" id="ENSSPUP00000007085.1"/>
    </source>
</evidence>
<dbReference type="GeneTree" id="ENSGT00940000159871"/>
<feature type="compositionally biased region" description="Pro residues" evidence="1">
    <location>
        <begin position="1"/>
        <end position="21"/>
    </location>
</feature>
<proteinExistence type="predicted"/>
<evidence type="ECO:0000313" key="3">
    <source>
        <dbReference type="Proteomes" id="UP000694392"/>
    </source>
</evidence>
<feature type="compositionally biased region" description="Polar residues" evidence="1">
    <location>
        <begin position="329"/>
        <end position="341"/>
    </location>
</feature>
<feature type="region of interest" description="Disordered" evidence="1">
    <location>
        <begin position="1"/>
        <end position="31"/>
    </location>
</feature>
<dbReference type="Ensembl" id="ENSSPUT00000007558.1">
    <property type="protein sequence ID" value="ENSSPUP00000007092.1"/>
    <property type="gene ID" value="ENSSPUG00000005490.1"/>
</dbReference>
<reference evidence="2" key="1">
    <citation type="submission" date="2025-05" db="UniProtKB">
        <authorList>
            <consortium name="Ensembl"/>
        </authorList>
    </citation>
    <scope>IDENTIFICATION</scope>
</reference>
<feature type="region of interest" description="Disordered" evidence="1">
    <location>
        <begin position="157"/>
        <end position="246"/>
    </location>
</feature>
<organism evidence="2 3">
    <name type="scientific">Sphenodon punctatus</name>
    <name type="common">Tuatara</name>
    <name type="synonym">Hatteria punctata</name>
    <dbReference type="NCBI Taxonomy" id="8508"/>
    <lineage>
        <taxon>Eukaryota</taxon>
        <taxon>Metazoa</taxon>
        <taxon>Chordata</taxon>
        <taxon>Craniata</taxon>
        <taxon>Vertebrata</taxon>
        <taxon>Euteleostomi</taxon>
        <taxon>Lepidosauria</taxon>
        <taxon>Sphenodontia</taxon>
        <taxon>Sphenodontidae</taxon>
        <taxon>Sphenodon</taxon>
    </lineage>
</organism>
<evidence type="ECO:0000256" key="1">
    <source>
        <dbReference type="SAM" id="MobiDB-lite"/>
    </source>
</evidence>
<feature type="compositionally biased region" description="Low complexity" evidence="1">
    <location>
        <begin position="350"/>
        <end position="359"/>
    </location>
</feature>
<name>A0A8D0GK38_SPHPU</name>
<accession>A0A8D0GK38</accession>
<dbReference type="Proteomes" id="UP000694392">
    <property type="component" value="Unplaced"/>
</dbReference>
<dbReference type="Ensembl" id="ENSSPUT00000007551.1">
    <property type="protein sequence ID" value="ENSSPUP00000007085.1"/>
    <property type="gene ID" value="ENSSPUG00000005490.1"/>
</dbReference>
<protein>
    <submittedName>
        <fullName evidence="2">Uncharacterized protein</fullName>
    </submittedName>
</protein>
<keyword evidence="3" id="KW-1185">Reference proteome</keyword>